<reference evidence="3 4" key="1">
    <citation type="submission" date="2021-02" db="EMBL/GenBank/DDBJ databases">
        <title>Activity-based single-cell genomes from oceanic crustal fluid captures similar information to metagenomic and metatranscriptomic surveys with orders of magnitude less sampling.</title>
        <authorList>
            <person name="D'Angelo T.S."/>
            <person name="Orcutt B.N."/>
        </authorList>
    </citation>
    <scope>NUCLEOTIDE SEQUENCE [LARGE SCALE GENOMIC DNA]</scope>
    <source>
        <strain evidence="3">AH-315-G07</strain>
    </source>
</reference>
<evidence type="ECO:0000259" key="2">
    <source>
        <dbReference type="Pfam" id="PF22422"/>
    </source>
</evidence>
<proteinExistence type="predicted"/>
<dbReference type="Gene3D" id="1.50.10.10">
    <property type="match status" value="1"/>
</dbReference>
<accession>A0ABS3AV84</accession>
<feature type="domain" description="Mannosylglycerate hydrolase MGH1-like glycoside hydrolase" evidence="2">
    <location>
        <begin position="420"/>
        <end position="523"/>
    </location>
</feature>
<protein>
    <submittedName>
        <fullName evidence="3">Glucosidase</fullName>
    </submittedName>
</protein>
<dbReference type="InterPro" id="IPR054491">
    <property type="entry name" value="MGH1-like_GH"/>
</dbReference>
<dbReference type="InterPro" id="IPR031335">
    <property type="entry name" value="Glyco_hydro_63_C"/>
</dbReference>
<dbReference type="Proteomes" id="UP000722121">
    <property type="component" value="Unassembled WGS sequence"/>
</dbReference>
<dbReference type="InterPro" id="IPR012341">
    <property type="entry name" value="6hp_glycosidase-like_sf"/>
</dbReference>
<dbReference type="InterPro" id="IPR008928">
    <property type="entry name" value="6-hairpin_glycosidase_sf"/>
</dbReference>
<dbReference type="SUPFAM" id="SSF48208">
    <property type="entry name" value="Six-hairpin glycosidases"/>
    <property type="match status" value="1"/>
</dbReference>
<dbReference type="InterPro" id="IPR004888">
    <property type="entry name" value="Glycoside_hydrolase_63"/>
</dbReference>
<comment type="caution">
    <text evidence="3">The sequence shown here is derived from an EMBL/GenBank/DDBJ whole genome shotgun (WGS) entry which is preliminary data.</text>
</comment>
<evidence type="ECO:0000313" key="4">
    <source>
        <dbReference type="Proteomes" id="UP000722121"/>
    </source>
</evidence>
<evidence type="ECO:0000313" key="3">
    <source>
        <dbReference type="EMBL" id="MBN4067379.1"/>
    </source>
</evidence>
<dbReference type="Pfam" id="PF22422">
    <property type="entry name" value="MGH1-like_GH"/>
    <property type="match status" value="1"/>
</dbReference>
<dbReference type="EMBL" id="JAFITR010000126">
    <property type="protein sequence ID" value="MBN4067379.1"/>
    <property type="molecule type" value="Genomic_DNA"/>
</dbReference>
<dbReference type="PANTHER" id="PTHR10412">
    <property type="entry name" value="MANNOSYL-OLIGOSACCHARIDE GLUCOSIDASE"/>
    <property type="match status" value="1"/>
</dbReference>
<gene>
    <name evidence="3" type="ORF">JYU14_04780</name>
</gene>
<feature type="domain" description="Glycosyl hydrolase family 63 C-terminal" evidence="1">
    <location>
        <begin position="695"/>
        <end position="779"/>
    </location>
</feature>
<name>A0ABS3AV84_9BACT</name>
<dbReference type="Pfam" id="PF03200">
    <property type="entry name" value="Glyco_hydro_63"/>
    <property type="match status" value="1"/>
</dbReference>
<organism evidence="3 4">
    <name type="scientific">Simkania negevensis</name>
    <dbReference type="NCBI Taxonomy" id="83561"/>
    <lineage>
        <taxon>Bacteria</taxon>
        <taxon>Pseudomonadati</taxon>
        <taxon>Chlamydiota</taxon>
        <taxon>Chlamydiia</taxon>
        <taxon>Parachlamydiales</taxon>
        <taxon>Simkaniaceae</taxon>
        <taxon>Simkania</taxon>
    </lineage>
</organism>
<keyword evidence="4" id="KW-1185">Reference proteome</keyword>
<evidence type="ECO:0000259" key="1">
    <source>
        <dbReference type="Pfam" id="PF03200"/>
    </source>
</evidence>
<dbReference type="PANTHER" id="PTHR10412:SF10">
    <property type="entry name" value="GLYCOSYL HYDROLASE FAMILY 63 C-TERMINAL DOMAIN-CONTAINING PROTEIN"/>
    <property type="match status" value="1"/>
</dbReference>
<sequence length="873" mass="101719">MAPWRRWGPYVAERAWGTVREDYSADGDAWAYFPHDHARSRAYRWGEDGLAAICDRYQSILFSLALWNGCDPFLKERAFGLIPSEANHGEDVKEYYFYLDNVPTHSYMKYLYKYPQSEFPYKKLVKENKKRTARELEYELIDTGVFEEDRYFDVVVEYAKASQEDICIRIEAFNRGPEPAPLFLIPQLWFRKRWGWSGNDDAQPIIRAENHSNGVVAIVADDTEASFLQPLNFDYRLGKRFLYGPSHGKLLFTNNETNNKRIWNTANTTPYVKDAFHRHIVNGEECVNPANVGTKACLVYEERLVPPGKSVVIKMRLTDTSMADPLADVDRLVAREKGYADEFYASVAPKTASEEEKKVQRQAFASILWGKQVYLFDVHKWLSGDNPKEPPPEEREKIRNTHWKHLNSMRILSMPDTWEYPWFAAWDLVFHCTTFAVIDPEFAKEQLWLLLFEQFQHPNGQIPAYEWDFSDLNPPVHAWGIWRVYNMERVRKGKGDRFFLEKCFHKLLINFAWWVNKVDRMGNNVFEGGFLGLDNISVIDRSKPLGRGIHLEQCDGTGWIGMFCLNMMRIALELARENAAYESLAVKFFEHYVYVGAAMKSIGGCNYQLWDEKDNFFYDVMTFPDGHYDKFRVRSLVGLIPLYAIERLEEEWLRPFPEFKAGFDWFLTHRKDLVSKCVTTLGEGADRVHVLAIMNPDQIRHILERVWDEKEFLSDYGVRSLSKYHEEHPFVYGKSSVNYEPGESVCMIKGGNSNWRGPIWLPMNFLMIESLRKLKKAYGNSFVISDPNRPGKMLSLAEISQGLAERLIKLFLPNNQGKRPIYDNTDTFQTNPYWKDLITFYEYFHGDTGRGLGASHQTGWSALVANLIDEWRE</sequence>